<protein>
    <recommendedName>
        <fullName evidence="1">Phage tail collar domain-containing protein</fullName>
    </recommendedName>
</protein>
<dbReference type="PATRIC" id="fig|573737.6.peg.410"/>
<dbReference type="HOGENOM" id="CLU_087872_1_1_4"/>
<name>A0A0E3YE65_9BURK</name>
<feature type="domain" description="Phage tail collar" evidence="1">
    <location>
        <begin position="6"/>
        <end position="62"/>
    </location>
</feature>
<dbReference type="AlphaFoldDB" id="A0A0E3YE65"/>
<dbReference type="SUPFAM" id="SSF88874">
    <property type="entry name" value="Receptor-binding domain of short tail fibre protein gp12"/>
    <property type="match status" value="1"/>
</dbReference>
<dbReference type="OrthoDB" id="9810174at2"/>
<dbReference type="InterPro" id="IPR037053">
    <property type="entry name" value="Phage_tail_collar_dom_sf"/>
</dbReference>
<reference evidence="2" key="1">
    <citation type="submission" date="2016-06" db="EMBL/GenBank/DDBJ databases">
        <title>Pandoraea oxalativorans DSM 23570 Genome Sequencing.</title>
        <authorList>
            <person name="Ee R."/>
            <person name="Lim Y.-L."/>
            <person name="Yong D."/>
            <person name="Yin W.-F."/>
            <person name="Chan K.-G."/>
        </authorList>
    </citation>
    <scope>NUCLEOTIDE SEQUENCE</scope>
    <source>
        <strain evidence="2">DSM 23570</strain>
    </source>
</reference>
<organism evidence="2 3">
    <name type="scientific">Pandoraea oxalativorans</name>
    <dbReference type="NCBI Taxonomy" id="573737"/>
    <lineage>
        <taxon>Bacteria</taxon>
        <taxon>Pseudomonadati</taxon>
        <taxon>Pseudomonadota</taxon>
        <taxon>Betaproteobacteria</taxon>
        <taxon>Burkholderiales</taxon>
        <taxon>Burkholderiaceae</taxon>
        <taxon>Pandoraea</taxon>
    </lineage>
</organism>
<evidence type="ECO:0000313" key="3">
    <source>
        <dbReference type="Proteomes" id="UP000035050"/>
    </source>
</evidence>
<proteinExistence type="predicted"/>
<dbReference type="Pfam" id="PF07484">
    <property type="entry name" value="Collar"/>
    <property type="match status" value="1"/>
</dbReference>
<gene>
    <name evidence="2" type="ORF">MB84_23215</name>
</gene>
<dbReference type="EMBL" id="CP011253">
    <property type="protein sequence ID" value="AKC71731.1"/>
    <property type="molecule type" value="Genomic_DNA"/>
</dbReference>
<dbReference type="KEGG" id="pox:MB84_23215"/>
<keyword evidence="3" id="KW-1185">Reference proteome</keyword>
<dbReference type="InterPro" id="IPR011083">
    <property type="entry name" value="Phage_tail_collar_dom"/>
</dbReference>
<sequence>MEAYIGEIRMFAGGAMPRDWLPCAGQMLNVNLNPVLFSLLGVQYGGDGRSTFALPDLRGRTPMHRLPGTYEQGVSGGTEKVVLTTQQVPGHTHTFHAATDSGTQPTAGPDKNHLFAKSVVATDEKTSDGNALYGLPTEQTLVAESPEACGTTGDGPGHNNMQPSLVVNYMICVNGLFPPRN</sequence>
<dbReference type="Proteomes" id="UP000035050">
    <property type="component" value="Chromosome"/>
</dbReference>
<evidence type="ECO:0000313" key="2">
    <source>
        <dbReference type="EMBL" id="AKC71731.1"/>
    </source>
</evidence>
<evidence type="ECO:0000259" key="1">
    <source>
        <dbReference type="Pfam" id="PF07484"/>
    </source>
</evidence>
<accession>A0A0E3YE65</accession>
<dbReference type="Gene3D" id="3.90.1340.10">
    <property type="entry name" value="Phage tail collar domain"/>
    <property type="match status" value="1"/>
</dbReference>